<comment type="function">
    <text evidence="2">Removal of H(2)O(2), oxidation of toxic reductants, biosynthesis and degradation of lignin, suberization, auxin catabolism, response to environmental stresses such as wounding, pathogen attack and oxidative stress. These functions might be dependent on each isozyme/isoform in each plant tissue.</text>
</comment>
<evidence type="ECO:0000256" key="8">
    <source>
        <dbReference type="ARBA" id="ARBA00023002"/>
    </source>
</evidence>
<keyword evidence="7 14" id="KW-0479">Metal-binding</keyword>
<dbReference type="FunFam" id="1.10.520.10:FF:000008">
    <property type="entry name" value="Peroxidase"/>
    <property type="match status" value="1"/>
</dbReference>
<comment type="cofactor">
    <cofactor evidence="14 17">
        <name>Ca(2+)</name>
        <dbReference type="ChEBI" id="CHEBI:29108"/>
    </cofactor>
    <text evidence="14 17">Binds 2 calcium ions per subunit.</text>
</comment>
<dbReference type="PANTHER" id="PTHR31235">
    <property type="entry name" value="PEROXIDASE 25-RELATED"/>
    <property type="match status" value="1"/>
</dbReference>
<protein>
    <recommendedName>
        <fullName evidence="3 17">Peroxidase</fullName>
        <ecNumber evidence="3 17">1.11.1.7</ecNumber>
    </recommendedName>
</protein>
<dbReference type="GO" id="GO:0020037">
    <property type="term" value="F:heme binding"/>
    <property type="evidence" value="ECO:0007669"/>
    <property type="project" value="UniProtKB-UniRule"/>
</dbReference>
<evidence type="ECO:0000256" key="3">
    <source>
        <dbReference type="ARBA" id="ARBA00012313"/>
    </source>
</evidence>
<feature type="chain" id="PRO_5033113436" description="Peroxidase" evidence="17">
    <location>
        <begin position="18"/>
        <end position="321"/>
    </location>
</feature>
<evidence type="ECO:0000256" key="2">
    <source>
        <dbReference type="ARBA" id="ARBA00002322"/>
    </source>
</evidence>
<keyword evidence="20" id="KW-1185">Reference proteome</keyword>
<evidence type="ECO:0000313" key="20">
    <source>
        <dbReference type="Proteomes" id="UP000634136"/>
    </source>
</evidence>
<feature type="binding site" description="axial binding residue" evidence="14">
    <location>
        <position position="190"/>
    </location>
    <ligand>
        <name>heme b</name>
        <dbReference type="ChEBI" id="CHEBI:60344"/>
    </ligand>
    <ligandPart>
        <name>Fe</name>
        <dbReference type="ChEBI" id="CHEBI:18248"/>
    </ligandPart>
</feature>
<evidence type="ECO:0000256" key="5">
    <source>
        <dbReference type="ARBA" id="ARBA00022559"/>
    </source>
</evidence>
<keyword evidence="17" id="KW-0732">Signal</keyword>
<feature type="signal peptide" evidence="17">
    <location>
        <begin position="1"/>
        <end position="17"/>
    </location>
</feature>
<evidence type="ECO:0000256" key="10">
    <source>
        <dbReference type="ARBA" id="ARBA00023157"/>
    </source>
</evidence>
<evidence type="ECO:0000256" key="7">
    <source>
        <dbReference type="ARBA" id="ARBA00022723"/>
    </source>
</evidence>
<dbReference type="PRINTS" id="PR00461">
    <property type="entry name" value="PLPEROXIDASE"/>
</dbReference>
<feature type="domain" description="Plant heme peroxidase family profile" evidence="18">
    <location>
        <begin position="22"/>
        <end position="320"/>
    </location>
</feature>
<evidence type="ECO:0000256" key="1">
    <source>
        <dbReference type="ARBA" id="ARBA00000189"/>
    </source>
</evidence>
<comment type="subcellular location">
    <subcellularLocation>
        <location evidence="17">Secreted</location>
    </subcellularLocation>
</comment>
<evidence type="ECO:0000256" key="9">
    <source>
        <dbReference type="ARBA" id="ARBA00023004"/>
    </source>
</evidence>
<dbReference type="PRINTS" id="PR00458">
    <property type="entry name" value="PEROXIDASE"/>
</dbReference>
<dbReference type="FunFam" id="1.10.420.10:FF:000008">
    <property type="entry name" value="Peroxidase"/>
    <property type="match status" value="1"/>
</dbReference>
<feature type="disulfide bond" evidence="16">
    <location>
        <begin position="117"/>
        <end position="316"/>
    </location>
</feature>
<dbReference type="Pfam" id="PF00141">
    <property type="entry name" value="peroxidase"/>
    <property type="match status" value="1"/>
</dbReference>
<keyword evidence="10 16" id="KW-1015">Disulfide bond</keyword>
<sequence length="321" mass="35415">MRFELLLVGCAVLLVAAGEGCKLEKKFYRHSCPNAEHIIKTRTTHLVSSNPYLPAMLLRMHFNDCFVRGCDASLLLNSTAGNIAEKDAPPNLMLGGYGIIDDIKAQLEAQCPGVVSCADIIALAARDSVSVPFKKPLWQVLTGRRDGRVSIGAETFVNLPAPFFNFAQLKANFGSKNMTVHDLVVLFGAHTIGLAPCNSFSSRLYNFTGKGDQDPSLNPTYAQFLKTKCKSLTDTTLVEMDPNSSTTFDTHYYINLLQNKGLFQSDAALLTNKASKKFVLELLHQKRFFTEFAQFMKKLGNLEVLTGTSGEIRSKCWLVNS</sequence>
<keyword evidence="11" id="KW-0325">Glycoprotein</keyword>
<evidence type="ECO:0000256" key="12">
    <source>
        <dbReference type="ARBA" id="ARBA00023324"/>
    </source>
</evidence>
<reference evidence="19" key="1">
    <citation type="submission" date="2020-09" db="EMBL/GenBank/DDBJ databases">
        <title>Genome-Enabled Discovery of Anthraquinone Biosynthesis in Senna tora.</title>
        <authorList>
            <person name="Kang S.-H."/>
            <person name="Pandey R.P."/>
            <person name="Lee C.-M."/>
            <person name="Sim J.-S."/>
            <person name="Jeong J.-T."/>
            <person name="Choi B.-S."/>
            <person name="Jung M."/>
            <person name="Ginzburg D."/>
            <person name="Zhao K."/>
            <person name="Won S.Y."/>
            <person name="Oh T.-J."/>
            <person name="Yu Y."/>
            <person name="Kim N.-H."/>
            <person name="Lee O.R."/>
            <person name="Lee T.-H."/>
            <person name="Bashyal P."/>
            <person name="Kim T.-S."/>
            <person name="Lee W.-H."/>
            <person name="Kawkins C."/>
            <person name="Kim C.-K."/>
            <person name="Kim J.S."/>
            <person name="Ahn B.O."/>
            <person name="Rhee S.Y."/>
            <person name="Sohng J.K."/>
        </authorList>
    </citation>
    <scope>NUCLEOTIDE SEQUENCE</scope>
    <source>
        <tissue evidence="19">Leaf</tissue>
    </source>
</reference>
<feature type="binding site" evidence="14">
    <location>
        <position position="64"/>
    </location>
    <ligand>
        <name>Ca(2+)</name>
        <dbReference type="ChEBI" id="CHEBI:29108"/>
        <label>1</label>
    </ligand>
</feature>
<name>A0A834WCG1_9FABA</name>
<evidence type="ECO:0000256" key="15">
    <source>
        <dbReference type="PIRSR" id="PIRSR600823-4"/>
    </source>
</evidence>
<feature type="disulfide bond" evidence="16">
    <location>
        <begin position="32"/>
        <end position="111"/>
    </location>
</feature>
<feature type="disulfide bond" evidence="16">
    <location>
        <begin position="197"/>
        <end position="229"/>
    </location>
</feature>
<feature type="binding site" evidence="14">
    <location>
        <position position="85"/>
    </location>
    <ligand>
        <name>Ca(2+)</name>
        <dbReference type="ChEBI" id="CHEBI:29108"/>
        <label>1</label>
    </ligand>
</feature>
<dbReference type="GO" id="GO:0006979">
    <property type="term" value="P:response to oxidative stress"/>
    <property type="evidence" value="ECO:0007669"/>
    <property type="project" value="UniProtKB-UniRule"/>
</dbReference>
<evidence type="ECO:0000256" key="6">
    <source>
        <dbReference type="ARBA" id="ARBA00022617"/>
    </source>
</evidence>
<feature type="binding site" evidence="14">
    <location>
        <position position="241"/>
    </location>
    <ligand>
        <name>Ca(2+)</name>
        <dbReference type="ChEBI" id="CHEBI:29108"/>
        <label>2</label>
    </ligand>
</feature>
<dbReference type="InterPro" id="IPR010255">
    <property type="entry name" value="Haem_peroxidase_sf"/>
</dbReference>
<dbReference type="CDD" id="cd00693">
    <property type="entry name" value="secretory_peroxidase"/>
    <property type="match status" value="1"/>
</dbReference>
<dbReference type="PROSITE" id="PS50873">
    <property type="entry name" value="PEROXIDASE_4"/>
    <property type="match status" value="1"/>
</dbReference>
<dbReference type="Gene3D" id="1.10.420.10">
    <property type="entry name" value="Peroxidase, domain 2"/>
    <property type="match status" value="1"/>
</dbReference>
<feature type="site" description="Transition state stabilizer" evidence="15">
    <location>
        <position position="59"/>
    </location>
</feature>
<dbReference type="SUPFAM" id="SSF48113">
    <property type="entry name" value="Heme-dependent peroxidases"/>
    <property type="match status" value="1"/>
</dbReference>
<feature type="disulfide bond" evidence="16">
    <location>
        <begin position="65"/>
        <end position="70"/>
    </location>
</feature>
<keyword evidence="4 17" id="KW-0964">Secreted</keyword>
<dbReference type="GO" id="GO:0005576">
    <property type="term" value="C:extracellular region"/>
    <property type="evidence" value="ECO:0007669"/>
    <property type="project" value="UniProtKB-SubCell"/>
</dbReference>
<dbReference type="InterPro" id="IPR033905">
    <property type="entry name" value="Secretory_peroxidase"/>
</dbReference>
<feature type="binding site" evidence="14">
    <location>
        <position position="71"/>
    </location>
    <ligand>
        <name>Ca(2+)</name>
        <dbReference type="ChEBI" id="CHEBI:29108"/>
        <label>1</label>
    </ligand>
</feature>
<keyword evidence="12 17" id="KW-0376">Hydrogen peroxide</keyword>
<dbReference type="Gene3D" id="1.10.520.10">
    <property type="match status" value="1"/>
</dbReference>
<feature type="binding site" evidence="14">
    <location>
        <position position="249"/>
    </location>
    <ligand>
        <name>Ca(2+)</name>
        <dbReference type="ChEBI" id="CHEBI:29108"/>
        <label>2</label>
    </ligand>
</feature>
<keyword evidence="6 17" id="KW-0349">Heme</keyword>
<comment type="catalytic activity">
    <reaction evidence="1 17">
        <text>2 a phenolic donor + H2O2 = 2 a phenolic radical donor + 2 H2O</text>
        <dbReference type="Rhea" id="RHEA:56136"/>
        <dbReference type="ChEBI" id="CHEBI:15377"/>
        <dbReference type="ChEBI" id="CHEBI:16240"/>
        <dbReference type="ChEBI" id="CHEBI:139520"/>
        <dbReference type="ChEBI" id="CHEBI:139521"/>
        <dbReference type="EC" id="1.11.1.7"/>
    </reaction>
</comment>
<organism evidence="19 20">
    <name type="scientific">Senna tora</name>
    <dbReference type="NCBI Taxonomy" id="362788"/>
    <lineage>
        <taxon>Eukaryota</taxon>
        <taxon>Viridiplantae</taxon>
        <taxon>Streptophyta</taxon>
        <taxon>Embryophyta</taxon>
        <taxon>Tracheophyta</taxon>
        <taxon>Spermatophyta</taxon>
        <taxon>Magnoliopsida</taxon>
        <taxon>eudicotyledons</taxon>
        <taxon>Gunneridae</taxon>
        <taxon>Pentapetalae</taxon>
        <taxon>rosids</taxon>
        <taxon>fabids</taxon>
        <taxon>Fabales</taxon>
        <taxon>Fabaceae</taxon>
        <taxon>Caesalpinioideae</taxon>
        <taxon>Cassia clade</taxon>
        <taxon>Senna</taxon>
    </lineage>
</organism>
<comment type="similarity">
    <text evidence="17">Belongs to the peroxidase family. Classical plant (class III) peroxidase subfamily.</text>
</comment>
<proteinExistence type="inferred from homology"/>
<feature type="binding site" evidence="14">
    <location>
        <position position="73"/>
    </location>
    <ligand>
        <name>Ca(2+)</name>
        <dbReference type="ChEBI" id="CHEBI:29108"/>
        <label>1</label>
    </ligand>
</feature>
<dbReference type="EMBL" id="JAAIUW010000008">
    <property type="protein sequence ID" value="KAF7818255.1"/>
    <property type="molecule type" value="Genomic_DNA"/>
</dbReference>
<evidence type="ECO:0000256" key="16">
    <source>
        <dbReference type="PIRSR" id="PIRSR600823-5"/>
    </source>
</evidence>
<keyword evidence="9 14" id="KW-0408">Iron</keyword>
<dbReference type="InterPro" id="IPR000823">
    <property type="entry name" value="Peroxidase_pln"/>
</dbReference>
<gene>
    <name evidence="19" type="ORF">G2W53_023710</name>
</gene>
<keyword evidence="8 17" id="KW-0560">Oxidoreductase</keyword>
<dbReference type="InterPro" id="IPR002016">
    <property type="entry name" value="Haem_peroxidase"/>
</dbReference>
<feature type="binding site" evidence="14">
    <location>
        <position position="191"/>
    </location>
    <ligand>
        <name>Ca(2+)</name>
        <dbReference type="ChEBI" id="CHEBI:29108"/>
        <label>2</label>
    </ligand>
</feature>
<evidence type="ECO:0000259" key="18">
    <source>
        <dbReference type="PROSITE" id="PS50873"/>
    </source>
</evidence>
<dbReference type="EC" id="1.11.1.7" evidence="3 17"/>
<keyword evidence="5 17" id="KW-0575">Peroxidase</keyword>
<comment type="caution">
    <text evidence="19">The sequence shown here is derived from an EMBL/GenBank/DDBJ whole genome shotgun (WGS) entry which is preliminary data.</text>
</comment>
<dbReference type="Proteomes" id="UP000634136">
    <property type="component" value="Unassembled WGS sequence"/>
</dbReference>
<dbReference type="GO" id="GO:0042744">
    <property type="term" value="P:hydrogen peroxide catabolic process"/>
    <property type="evidence" value="ECO:0007669"/>
    <property type="project" value="UniProtKB-KW"/>
</dbReference>
<keyword evidence="14 17" id="KW-0106">Calcium</keyword>
<evidence type="ECO:0000256" key="17">
    <source>
        <dbReference type="RuleBase" id="RU362060"/>
    </source>
</evidence>
<dbReference type="GO" id="GO:0046872">
    <property type="term" value="F:metal ion binding"/>
    <property type="evidence" value="ECO:0007669"/>
    <property type="project" value="UniProtKB-UniRule"/>
</dbReference>
<feature type="binding site" evidence="13">
    <location>
        <position position="160"/>
    </location>
    <ligand>
        <name>substrate</name>
    </ligand>
</feature>
<evidence type="ECO:0000313" key="19">
    <source>
        <dbReference type="EMBL" id="KAF7818255.1"/>
    </source>
</evidence>
<evidence type="ECO:0000256" key="4">
    <source>
        <dbReference type="ARBA" id="ARBA00022525"/>
    </source>
</evidence>
<dbReference type="OrthoDB" id="2113341at2759"/>
<dbReference type="GO" id="GO:0140825">
    <property type="term" value="F:lactoperoxidase activity"/>
    <property type="evidence" value="ECO:0007669"/>
    <property type="project" value="UniProtKB-EC"/>
</dbReference>
<dbReference type="AlphaFoldDB" id="A0A834WCG1"/>
<comment type="cofactor">
    <cofactor evidence="14 17">
        <name>heme b</name>
        <dbReference type="ChEBI" id="CHEBI:60344"/>
    </cofactor>
    <text evidence="14 17">Binds 1 heme b (iron(II)-protoporphyrin IX) group per subunit.</text>
</comment>
<feature type="binding site" evidence="14">
    <location>
        <position position="69"/>
    </location>
    <ligand>
        <name>Ca(2+)</name>
        <dbReference type="ChEBI" id="CHEBI:29108"/>
        <label>1</label>
    </ligand>
</feature>
<evidence type="ECO:0000256" key="11">
    <source>
        <dbReference type="ARBA" id="ARBA00023180"/>
    </source>
</evidence>
<evidence type="ECO:0000256" key="14">
    <source>
        <dbReference type="PIRSR" id="PIRSR600823-3"/>
    </source>
</evidence>
<feature type="binding site" evidence="14">
    <location>
        <position position="67"/>
    </location>
    <ligand>
        <name>Ca(2+)</name>
        <dbReference type="ChEBI" id="CHEBI:29108"/>
        <label>1</label>
    </ligand>
</feature>
<accession>A0A834WCG1</accession>
<evidence type="ECO:0000256" key="13">
    <source>
        <dbReference type="PIRSR" id="PIRSR600823-2"/>
    </source>
</evidence>